<protein>
    <submittedName>
        <fullName evidence="1">Uncharacterized protein</fullName>
    </submittedName>
</protein>
<gene>
    <name evidence="1" type="ORF">ALQ94_102471</name>
</gene>
<comment type="caution">
    <text evidence="1">The sequence shown here is derived from an EMBL/GenBank/DDBJ whole genome shotgun (WGS) entry which is preliminary data.</text>
</comment>
<evidence type="ECO:0000313" key="1">
    <source>
        <dbReference type="EMBL" id="RML48122.1"/>
    </source>
</evidence>
<dbReference type="AlphaFoldDB" id="A0A3M2W9C1"/>
<reference evidence="1 2" key="1">
    <citation type="submission" date="2018-08" db="EMBL/GenBank/DDBJ databases">
        <title>Recombination of ecologically and evolutionarily significant loci maintains genetic cohesion in the Pseudomonas syringae species complex.</title>
        <authorList>
            <person name="Dillon M."/>
            <person name="Thakur S."/>
            <person name="Almeida R.N.D."/>
            <person name="Weir B.S."/>
            <person name="Guttman D.S."/>
        </authorList>
    </citation>
    <scope>NUCLEOTIDE SEQUENCE [LARGE SCALE GENOMIC DNA]</scope>
    <source>
        <strain evidence="1 2">19322</strain>
    </source>
</reference>
<organism evidence="1 2">
    <name type="scientific">Pseudomonas amygdali pv. morsprunorum</name>
    <dbReference type="NCBI Taxonomy" id="129138"/>
    <lineage>
        <taxon>Bacteria</taxon>
        <taxon>Pseudomonadati</taxon>
        <taxon>Pseudomonadota</taxon>
        <taxon>Gammaproteobacteria</taxon>
        <taxon>Pseudomonadales</taxon>
        <taxon>Pseudomonadaceae</taxon>
        <taxon>Pseudomonas</taxon>
        <taxon>Pseudomonas amygdali</taxon>
    </lineage>
</organism>
<name>A0A3M2W9C1_PSEA0</name>
<dbReference type="EMBL" id="RBNS01000313">
    <property type="protein sequence ID" value="RML48122.1"/>
    <property type="molecule type" value="Genomic_DNA"/>
</dbReference>
<dbReference type="Proteomes" id="UP000277952">
    <property type="component" value="Unassembled WGS sequence"/>
</dbReference>
<sequence>MRQRLAETTKSLLIQRLLQVSDPKQPVKLPRRGGRRAES</sequence>
<evidence type="ECO:0000313" key="2">
    <source>
        <dbReference type="Proteomes" id="UP000277952"/>
    </source>
</evidence>
<accession>A0A3M2W9C1</accession>
<proteinExistence type="predicted"/>